<organism evidence="2 3">
    <name type="scientific">Panaeolus cyanescens</name>
    <dbReference type="NCBI Taxonomy" id="181874"/>
    <lineage>
        <taxon>Eukaryota</taxon>
        <taxon>Fungi</taxon>
        <taxon>Dikarya</taxon>
        <taxon>Basidiomycota</taxon>
        <taxon>Agaricomycotina</taxon>
        <taxon>Agaricomycetes</taxon>
        <taxon>Agaricomycetidae</taxon>
        <taxon>Agaricales</taxon>
        <taxon>Agaricineae</taxon>
        <taxon>Galeropsidaceae</taxon>
        <taxon>Panaeolus</taxon>
    </lineage>
</organism>
<feature type="compositionally biased region" description="Basic residues" evidence="1">
    <location>
        <begin position="114"/>
        <end position="123"/>
    </location>
</feature>
<feature type="compositionally biased region" description="Basic and acidic residues" evidence="1">
    <location>
        <begin position="203"/>
        <end position="218"/>
    </location>
</feature>
<feature type="compositionally biased region" description="Low complexity" evidence="1">
    <location>
        <begin position="85"/>
        <end position="113"/>
    </location>
</feature>
<keyword evidence="3" id="KW-1185">Reference proteome</keyword>
<evidence type="ECO:0000313" key="3">
    <source>
        <dbReference type="Proteomes" id="UP000284842"/>
    </source>
</evidence>
<dbReference type="EMBL" id="NHTK01005550">
    <property type="protein sequence ID" value="PPQ76641.1"/>
    <property type="molecule type" value="Genomic_DNA"/>
</dbReference>
<reference evidence="2 3" key="1">
    <citation type="journal article" date="2018" name="Evol. Lett.">
        <title>Horizontal gene cluster transfer increased hallucinogenic mushroom diversity.</title>
        <authorList>
            <person name="Reynolds H.T."/>
            <person name="Vijayakumar V."/>
            <person name="Gluck-Thaler E."/>
            <person name="Korotkin H.B."/>
            <person name="Matheny P.B."/>
            <person name="Slot J.C."/>
        </authorList>
    </citation>
    <scope>NUCLEOTIDE SEQUENCE [LARGE SCALE GENOMIC DNA]</scope>
    <source>
        <strain evidence="2 3">2629</strain>
    </source>
</reference>
<comment type="caution">
    <text evidence="2">The sequence shown here is derived from an EMBL/GenBank/DDBJ whole genome shotgun (WGS) entry which is preliminary data.</text>
</comment>
<dbReference type="InParanoid" id="A0A409WDU4"/>
<name>A0A409WDU4_9AGAR</name>
<sequence>MVQSPTASHSSKQAAPAPAPSKGDHHDHDAHRAPTMLKSVTVHANDVDYNPDWMMSWATDLYFVPPSCTTMARSLYPTPTPTKPGSSCGSTSTVNGTSSSTSTATTTLTNTSKRSNRRKRAKNASKTPSKCSDSDALVSIAIANLNTNTSTGSDHHDDSGKVGTGITLTKSFLSEETQQKLFFKDDTKTLKSTNARLEQLRVKARLEKKGPGRERDGPQGENLSGDGKSGAATTAMKEAPHIANEEFLKRCQAKGIVIIQPAPET</sequence>
<dbReference type="AlphaFoldDB" id="A0A409WDU4"/>
<evidence type="ECO:0000313" key="2">
    <source>
        <dbReference type="EMBL" id="PPQ76641.1"/>
    </source>
</evidence>
<protein>
    <submittedName>
        <fullName evidence="2">Uncharacterized protein</fullName>
    </submittedName>
</protein>
<proteinExistence type="predicted"/>
<accession>A0A409WDU4</accession>
<feature type="compositionally biased region" description="Polar residues" evidence="1">
    <location>
        <begin position="1"/>
        <end position="13"/>
    </location>
</feature>
<feature type="region of interest" description="Disordered" evidence="1">
    <location>
        <begin position="79"/>
        <end position="133"/>
    </location>
</feature>
<feature type="region of interest" description="Disordered" evidence="1">
    <location>
        <begin position="203"/>
        <end position="239"/>
    </location>
</feature>
<gene>
    <name evidence="2" type="ORF">CVT24_011786</name>
</gene>
<dbReference type="Proteomes" id="UP000284842">
    <property type="component" value="Unassembled WGS sequence"/>
</dbReference>
<evidence type="ECO:0000256" key="1">
    <source>
        <dbReference type="SAM" id="MobiDB-lite"/>
    </source>
</evidence>
<feature type="region of interest" description="Disordered" evidence="1">
    <location>
        <begin position="1"/>
        <end position="30"/>
    </location>
</feature>